<keyword evidence="9" id="KW-0539">Nucleus</keyword>
<proteinExistence type="inferred from homology"/>
<name>A0AA88P426_9TELE</name>
<dbReference type="PANTHER" id="PTHR21650:SF2">
    <property type="entry name" value="KINETOCHORE PROTEIN NUF2"/>
    <property type="match status" value="1"/>
</dbReference>
<evidence type="ECO:0000256" key="7">
    <source>
        <dbReference type="ARBA" id="ARBA00022838"/>
    </source>
</evidence>
<dbReference type="Gene3D" id="1.10.418.60">
    <property type="entry name" value="Ncd80 complex, Nuf2 subunit"/>
    <property type="match status" value="1"/>
</dbReference>
<feature type="coiled-coil region" evidence="12">
    <location>
        <begin position="214"/>
        <end position="356"/>
    </location>
</feature>
<evidence type="ECO:0000256" key="11">
    <source>
        <dbReference type="ARBA" id="ARBA00023328"/>
    </source>
</evidence>
<dbReference type="Proteomes" id="UP001187343">
    <property type="component" value="Unassembled WGS sequence"/>
</dbReference>
<gene>
    <name evidence="14" type="ORF">Q8A67_021728</name>
</gene>
<keyword evidence="4" id="KW-0158">Chromosome</keyword>
<keyword evidence="5" id="KW-0132">Cell division</keyword>
<dbReference type="GO" id="GO:0031262">
    <property type="term" value="C:Ndc80 complex"/>
    <property type="evidence" value="ECO:0007669"/>
    <property type="project" value="InterPro"/>
</dbReference>
<feature type="coiled-coil region" evidence="12">
    <location>
        <begin position="158"/>
        <end position="185"/>
    </location>
</feature>
<dbReference type="EMBL" id="JAUYZG010000021">
    <property type="protein sequence ID" value="KAK2874575.1"/>
    <property type="molecule type" value="Genomic_DNA"/>
</dbReference>
<dbReference type="PANTHER" id="PTHR21650">
    <property type="entry name" value="MEMBRALIN/KINETOCHORE PROTEIN NUF2"/>
    <property type="match status" value="1"/>
</dbReference>
<evidence type="ECO:0000256" key="8">
    <source>
        <dbReference type="ARBA" id="ARBA00023054"/>
    </source>
</evidence>
<dbReference type="InterPro" id="IPR005549">
    <property type="entry name" value="Kinetochore_Nuf2_N"/>
</dbReference>
<evidence type="ECO:0000259" key="13">
    <source>
        <dbReference type="Pfam" id="PF03800"/>
    </source>
</evidence>
<dbReference type="AlphaFoldDB" id="A0AA88P426"/>
<evidence type="ECO:0000256" key="12">
    <source>
        <dbReference type="SAM" id="Coils"/>
    </source>
</evidence>
<dbReference type="GO" id="GO:0005634">
    <property type="term" value="C:nucleus"/>
    <property type="evidence" value="ECO:0007669"/>
    <property type="project" value="UniProtKB-SubCell"/>
</dbReference>
<comment type="caution">
    <text evidence="14">The sequence shown here is derived from an EMBL/GenBank/DDBJ whole genome shotgun (WGS) entry which is preliminary data.</text>
</comment>
<evidence type="ECO:0000256" key="5">
    <source>
        <dbReference type="ARBA" id="ARBA00022618"/>
    </source>
</evidence>
<dbReference type="GO" id="GO:0051315">
    <property type="term" value="P:attachment of mitotic spindle microtubules to kinetochore"/>
    <property type="evidence" value="ECO:0007669"/>
    <property type="project" value="TreeGrafter"/>
</dbReference>
<comment type="similarity">
    <text evidence="3">Belongs to the NUF2 family.</text>
</comment>
<dbReference type="FunFam" id="1.10.418.60:FF:000007">
    <property type="entry name" value="NDC80 kinetochore complex component NUF2"/>
    <property type="match status" value="1"/>
</dbReference>
<dbReference type="Pfam" id="PF03800">
    <property type="entry name" value="Nuf2"/>
    <property type="match status" value="1"/>
</dbReference>
<dbReference type="GO" id="GO:0051383">
    <property type="term" value="P:kinetochore organization"/>
    <property type="evidence" value="ECO:0007669"/>
    <property type="project" value="TreeGrafter"/>
</dbReference>
<evidence type="ECO:0000256" key="10">
    <source>
        <dbReference type="ARBA" id="ARBA00023306"/>
    </source>
</evidence>
<evidence type="ECO:0000256" key="2">
    <source>
        <dbReference type="ARBA" id="ARBA00004629"/>
    </source>
</evidence>
<evidence type="ECO:0000256" key="4">
    <source>
        <dbReference type="ARBA" id="ARBA00022454"/>
    </source>
</evidence>
<dbReference type="Gene3D" id="1.20.5.170">
    <property type="match status" value="1"/>
</dbReference>
<feature type="coiled-coil region" evidence="12">
    <location>
        <begin position="403"/>
        <end position="455"/>
    </location>
</feature>
<comment type="subcellular location">
    <subcellularLocation>
        <location evidence="2">Chromosome</location>
        <location evidence="2">Centromere</location>
        <location evidence="2">Kinetochore</location>
    </subcellularLocation>
    <subcellularLocation>
        <location evidence="1">Nucleus</location>
    </subcellularLocation>
</comment>
<keyword evidence="6" id="KW-0498">Mitosis</keyword>
<protein>
    <recommendedName>
        <fullName evidence="13">Kinetochore protein Nuf2 N-terminal domain-containing protein</fullName>
    </recommendedName>
</protein>
<feature type="domain" description="Kinetochore protein Nuf2 N-terminal" evidence="13">
    <location>
        <begin position="17"/>
        <end position="157"/>
    </location>
</feature>
<dbReference type="GO" id="GO:0007052">
    <property type="term" value="P:mitotic spindle organization"/>
    <property type="evidence" value="ECO:0007669"/>
    <property type="project" value="TreeGrafter"/>
</dbReference>
<keyword evidence="10" id="KW-0131">Cell cycle</keyword>
<evidence type="ECO:0000256" key="6">
    <source>
        <dbReference type="ARBA" id="ARBA00022776"/>
    </source>
</evidence>
<evidence type="ECO:0000256" key="1">
    <source>
        <dbReference type="ARBA" id="ARBA00004123"/>
    </source>
</evidence>
<evidence type="ECO:0000256" key="9">
    <source>
        <dbReference type="ARBA" id="ARBA00023242"/>
    </source>
</evidence>
<keyword evidence="15" id="KW-1185">Reference proteome</keyword>
<organism evidence="14 15">
    <name type="scientific">Cirrhinus molitorella</name>
    <name type="common">mud carp</name>
    <dbReference type="NCBI Taxonomy" id="172907"/>
    <lineage>
        <taxon>Eukaryota</taxon>
        <taxon>Metazoa</taxon>
        <taxon>Chordata</taxon>
        <taxon>Craniata</taxon>
        <taxon>Vertebrata</taxon>
        <taxon>Euteleostomi</taxon>
        <taxon>Actinopterygii</taxon>
        <taxon>Neopterygii</taxon>
        <taxon>Teleostei</taxon>
        <taxon>Ostariophysi</taxon>
        <taxon>Cypriniformes</taxon>
        <taxon>Cyprinidae</taxon>
        <taxon>Labeoninae</taxon>
        <taxon>Labeonini</taxon>
        <taxon>Cirrhinus</taxon>
    </lineage>
</organism>
<dbReference type="GO" id="GO:0044877">
    <property type="term" value="F:protein-containing complex binding"/>
    <property type="evidence" value="ECO:0007669"/>
    <property type="project" value="TreeGrafter"/>
</dbReference>
<evidence type="ECO:0000313" key="15">
    <source>
        <dbReference type="Proteomes" id="UP001187343"/>
    </source>
</evidence>
<evidence type="ECO:0000256" key="3">
    <source>
        <dbReference type="ARBA" id="ARBA00005498"/>
    </source>
</evidence>
<keyword evidence="8 12" id="KW-0175">Coiled coil</keyword>
<dbReference type="InterPro" id="IPR038275">
    <property type="entry name" value="Nuf2_N_sf"/>
</dbReference>
<evidence type="ECO:0000313" key="14">
    <source>
        <dbReference type="EMBL" id="KAK2874575.1"/>
    </source>
</evidence>
<sequence length="467" mass="54909">MSDQQCERDGAAGMNENTFPVYKVDTIVQFYRTEVLSGQEAKHFTKNDITPAPKPESIQRLYMRVLQLLFRFRPECHYTVPLCENIQYPMLYEWVTPIMSVYMRMCQFLPLCHVYDFSLNDLLNPKSKRTITILSAIQNFLHFRKQRLEVTSAHQQSFRSDMDRLQAYTREIKEAERKIEKLTTIPPEQQAEAKELAAVLAELTANTQHEYQDANAINEKVAQCKTEVAEMSQKLTQRKVDVATLKDEIAKLKSQIVESPEELKNEMEKMKENVKSIRMSKELADERLVELQMLVQCASQVESEIQVLLKQLQDLQSSMCKTNQQKEEVQSLAAMNETLQKELKSLSSEEAQMKRALAMKLDKESKQQIRRQKKKEVKDQQVKNIYGQYDKIHQKREEFVKMIEESNRETKQFKEKMQKLREKCNQQTQKAQEFYDRLLTTLEQYNNRIESIVVETNADTLKMKSHF</sequence>
<keyword evidence="11" id="KW-0137">Centromere</keyword>
<reference evidence="14" key="1">
    <citation type="submission" date="2023-08" db="EMBL/GenBank/DDBJ databases">
        <title>Chromosome-level Genome Assembly of mud carp (Cirrhinus molitorella).</title>
        <authorList>
            <person name="Liu H."/>
        </authorList>
    </citation>
    <scope>NUCLEOTIDE SEQUENCE</scope>
    <source>
        <strain evidence="14">Prfri</strain>
        <tissue evidence="14">Muscle</tissue>
    </source>
</reference>
<dbReference type="GO" id="GO:0045132">
    <property type="term" value="P:meiotic chromosome segregation"/>
    <property type="evidence" value="ECO:0007669"/>
    <property type="project" value="TreeGrafter"/>
</dbReference>
<keyword evidence="7" id="KW-0995">Kinetochore</keyword>
<accession>A0AA88P426</accession>
<dbReference type="GO" id="GO:0051301">
    <property type="term" value="P:cell division"/>
    <property type="evidence" value="ECO:0007669"/>
    <property type="project" value="UniProtKB-KW"/>
</dbReference>